<protein>
    <submittedName>
        <fullName evidence="2">Uncharacterized protein</fullName>
    </submittedName>
</protein>
<evidence type="ECO:0000313" key="2">
    <source>
        <dbReference type="EMBL" id="CAK8684620.1"/>
    </source>
</evidence>
<organism evidence="2 3">
    <name type="scientific">Clavelina lepadiformis</name>
    <name type="common">Light-bulb sea squirt</name>
    <name type="synonym">Ascidia lepadiformis</name>
    <dbReference type="NCBI Taxonomy" id="159417"/>
    <lineage>
        <taxon>Eukaryota</taxon>
        <taxon>Metazoa</taxon>
        <taxon>Chordata</taxon>
        <taxon>Tunicata</taxon>
        <taxon>Ascidiacea</taxon>
        <taxon>Aplousobranchia</taxon>
        <taxon>Clavelinidae</taxon>
        <taxon>Clavelina</taxon>
    </lineage>
</organism>
<reference evidence="2 3" key="1">
    <citation type="submission" date="2024-02" db="EMBL/GenBank/DDBJ databases">
        <authorList>
            <person name="Daric V."/>
            <person name="Darras S."/>
        </authorList>
    </citation>
    <scope>NUCLEOTIDE SEQUENCE [LARGE SCALE GENOMIC DNA]</scope>
</reference>
<proteinExistence type="predicted"/>
<sequence>MITKSIIEINILSSVYSSDDEPAPEPTSRSSQNPEASDERDEISFDDLIEMERKIGKCERWHSELGFMDEENYLQNENTHKCKSLRDLKKHMRRSHQPREVPRPQIPRSEIVVVDGDTIPEDIPEDYKDIYQRNWQALRTHFHIGNRVQEHYTIHIPDQSMIDQVLEPLWPYFRENIFQRQRRAFKIQVSFGFILRYEGSEKDESPVLYRYFYLDSHSNYLYLGPQTIRDRTEFDSLSIFNGRISDNGRID</sequence>
<feature type="region of interest" description="Disordered" evidence="1">
    <location>
        <begin position="14"/>
        <end position="45"/>
    </location>
</feature>
<evidence type="ECO:0000313" key="3">
    <source>
        <dbReference type="Proteomes" id="UP001642483"/>
    </source>
</evidence>
<evidence type="ECO:0000256" key="1">
    <source>
        <dbReference type="SAM" id="MobiDB-lite"/>
    </source>
</evidence>
<accession>A0ABP0FYG5</accession>
<name>A0ABP0FYG5_CLALP</name>
<gene>
    <name evidence="2" type="ORF">CVLEPA_LOCUS15605</name>
</gene>
<comment type="caution">
    <text evidence="2">The sequence shown here is derived from an EMBL/GenBank/DDBJ whole genome shotgun (WGS) entry which is preliminary data.</text>
</comment>
<keyword evidence="3" id="KW-1185">Reference proteome</keyword>
<dbReference type="Proteomes" id="UP001642483">
    <property type="component" value="Unassembled WGS sequence"/>
</dbReference>
<feature type="compositionally biased region" description="Acidic residues" evidence="1">
    <location>
        <begin position="36"/>
        <end position="45"/>
    </location>
</feature>
<dbReference type="EMBL" id="CAWYQH010000098">
    <property type="protein sequence ID" value="CAK8684620.1"/>
    <property type="molecule type" value="Genomic_DNA"/>
</dbReference>